<evidence type="ECO:0000313" key="2">
    <source>
        <dbReference type="EMBL" id="PVA09229.1"/>
    </source>
</evidence>
<dbReference type="InterPro" id="IPR000182">
    <property type="entry name" value="GNAT_dom"/>
</dbReference>
<dbReference type="GO" id="GO:0016747">
    <property type="term" value="F:acyltransferase activity, transferring groups other than amino-acyl groups"/>
    <property type="evidence" value="ECO:0007669"/>
    <property type="project" value="InterPro"/>
</dbReference>
<evidence type="ECO:0000313" key="3">
    <source>
        <dbReference type="Proteomes" id="UP000244446"/>
    </source>
</evidence>
<dbReference type="AlphaFoldDB" id="A0A2T7G481"/>
<gene>
    <name evidence="2" type="ORF">DC366_15120</name>
</gene>
<feature type="domain" description="N-acetyltransferase" evidence="1">
    <location>
        <begin position="16"/>
        <end position="162"/>
    </location>
</feature>
<protein>
    <submittedName>
        <fullName evidence="2">GNAT family N-acetyltransferase</fullName>
    </submittedName>
</protein>
<dbReference type="Gene3D" id="3.40.630.30">
    <property type="match status" value="1"/>
</dbReference>
<dbReference type="SUPFAM" id="SSF55729">
    <property type="entry name" value="Acyl-CoA N-acyltransferases (Nat)"/>
    <property type="match status" value="1"/>
</dbReference>
<proteinExistence type="predicted"/>
<reference evidence="2 3" key="1">
    <citation type="submission" date="2018-04" db="EMBL/GenBank/DDBJ databases">
        <title>Pelagivirga bohaiensis gen. nov., sp. nov., a bacterium isolated from the Bohai Sea.</title>
        <authorList>
            <person name="Ji X."/>
        </authorList>
    </citation>
    <scope>NUCLEOTIDE SEQUENCE [LARGE SCALE GENOMIC DNA]</scope>
    <source>
        <strain evidence="2 3">BH-SD19</strain>
    </source>
</reference>
<organism evidence="2 3">
    <name type="scientific">Pelagivirga sediminicola</name>
    <dbReference type="NCBI Taxonomy" id="2170575"/>
    <lineage>
        <taxon>Bacteria</taxon>
        <taxon>Pseudomonadati</taxon>
        <taxon>Pseudomonadota</taxon>
        <taxon>Alphaproteobacteria</taxon>
        <taxon>Rhodobacterales</taxon>
        <taxon>Paracoccaceae</taxon>
        <taxon>Pelagivirga</taxon>
    </lineage>
</organism>
<keyword evidence="2" id="KW-0808">Transferase</keyword>
<dbReference type="OrthoDB" id="9805924at2"/>
<accession>A0A2T7G481</accession>
<dbReference type="CDD" id="cd04301">
    <property type="entry name" value="NAT_SF"/>
    <property type="match status" value="1"/>
</dbReference>
<evidence type="ECO:0000259" key="1">
    <source>
        <dbReference type="PROSITE" id="PS51186"/>
    </source>
</evidence>
<keyword evidence="3" id="KW-1185">Reference proteome</keyword>
<dbReference type="EMBL" id="QCYH01000010">
    <property type="protein sequence ID" value="PVA09229.1"/>
    <property type="molecule type" value="Genomic_DNA"/>
</dbReference>
<dbReference type="PROSITE" id="PS51186">
    <property type="entry name" value="GNAT"/>
    <property type="match status" value="1"/>
</dbReference>
<name>A0A2T7G481_9RHOB</name>
<dbReference type="Pfam" id="PF00583">
    <property type="entry name" value="Acetyltransf_1"/>
    <property type="match status" value="1"/>
</dbReference>
<dbReference type="InterPro" id="IPR016181">
    <property type="entry name" value="Acyl_CoA_acyltransferase"/>
</dbReference>
<dbReference type="Proteomes" id="UP000244446">
    <property type="component" value="Unassembled WGS sequence"/>
</dbReference>
<comment type="caution">
    <text evidence="2">The sequence shown here is derived from an EMBL/GenBank/DDBJ whole genome shotgun (WGS) entry which is preliminary data.</text>
</comment>
<sequence length="162" mass="17990">MVWRPRILRKVPRTLTALTLAKLDDIDRILPLVAAFHAERGIAQDDAARRAAIRPLLEGSPHGAIYIAGPVRAPIGYAAISFGWSLEFGGLDGILDEIYIRPGVRRRGIGSEILLALPRALGGAGLRALHLETSRDDAALRAFYERMHFEPREDYILMSRKL</sequence>